<proteinExistence type="predicted"/>
<feature type="non-terminal residue" evidence="2">
    <location>
        <position position="1"/>
    </location>
</feature>
<gene>
    <name evidence="2" type="primary">Nfu_g_1_026131</name>
</gene>
<dbReference type="EMBL" id="HAED01019656">
    <property type="protein sequence ID" value="SBR06133.1"/>
    <property type="molecule type" value="Transcribed_RNA"/>
</dbReference>
<evidence type="ECO:0000313" key="2">
    <source>
        <dbReference type="EMBL" id="SBR06133.1"/>
    </source>
</evidence>
<name>A0A1A8J9D0_NOTKU</name>
<reference evidence="2" key="2">
    <citation type="submission" date="2016-06" db="EMBL/GenBank/DDBJ databases">
        <title>The genome of a short-lived fish provides insights into sex chromosome evolution and the genetic control of aging.</title>
        <authorList>
            <person name="Reichwald K."/>
            <person name="Felder M."/>
            <person name="Petzold A."/>
            <person name="Koch P."/>
            <person name="Groth M."/>
            <person name="Platzer M."/>
        </authorList>
    </citation>
    <scope>NUCLEOTIDE SEQUENCE</scope>
    <source>
        <tissue evidence="2">Brain</tissue>
    </source>
</reference>
<protein>
    <submittedName>
        <fullName evidence="2">Uncharacterized protein</fullName>
    </submittedName>
</protein>
<reference evidence="2" key="1">
    <citation type="submission" date="2016-05" db="EMBL/GenBank/DDBJ databases">
        <authorList>
            <person name="Lavstsen T."/>
            <person name="Jespersen J.S."/>
        </authorList>
    </citation>
    <scope>NUCLEOTIDE SEQUENCE</scope>
    <source>
        <tissue evidence="2">Brain</tissue>
    </source>
</reference>
<evidence type="ECO:0000256" key="1">
    <source>
        <dbReference type="SAM" id="Phobius"/>
    </source>
</evidence>
<keyword evidence="1" id="KW-0472">Membrane</keyword>
<dbReference type="AlphaFoldDB" id="A0A1A8J9D0"/>
<sequence length="66" mass="7840">FRFYNHEQVSFRPCLPGCRWRRTISRTDSLCINCLCLLSFYSALVFQVSAPIHDRSFDFDTPRVHL</sequence>
<keyword evidence="1" id="KW-1133">Transmembrane helix</keyword>
<organism evidence="2">
    <name type="scientific">Nothobranchius kuhntae</name>
    <name type="common">Beira killifish</name>
    <dbReference type="NCBI Taxonomy" id="321403"/>
    <lineage>
        <taxon>Eukaryota</taxon>
        <taxon>Metazoa</taxon>
        <taxon>Chordata</taxon>
        <taxon>Craniata</taxon>
        <taxon>Vertebrata</taxon>
        <taxon>Euteleostomi</taxon>
        <taxon>Actinopterygii</taxon>
        <taxon>Neopterygii</taxon>
        <taxon>Teleostei</taxon>
        <taxon>Neoteleostei</taxon>
        <taxon>Acanthomorphata</taxon>
        <taxon>Ovalentaria</taxon>
        <taxon>Atherinomorphae</taxon>
        <taxon>Cyprinodontiformes</taxon>
        <taxon>Nothobranchiidae</taxon>
        <taxon>Nothobranchius</taxon>
    </lineage>
</organism>
<feature type="transmembrane region" description="Helical" evidence="1">
    <location>
        <begin position="30"/>
        <end position="50"/>
    </location>
</feature>
<accession>A0A1A8J9D0</accession>
<keyword evidence="1" id="KW-0812">Transmembrane</keyword>